<dbReference type="InterPro" id="IPR051876">
    <property type="entry name" value="ODA-DC/CCD"/>
</dbReference>
<name>A0AAN7V421_9COLE</name>
<evidence type="ECO:0000259" key="2">
    <source>
        <dbReference type="Pfam" id="PF21773"/>
    </source>
</evidence>
<evidence type="ECO:0000256" key="1">
    <source>
        <dbReference type="ARBA" id="ARBA00023054"/>
    </source>
</evidence>
<dbReference type="PANTHER" id="PTHR21694:SF18">
    <property type="entry name" value="COILED-COIL DOMAIN-CONTAINING PROTEIN 63"/>
    <property type="match status" value="1"/>
</dbReference>
<evidence type="ECO:0000313" key="4">
    <source>
        <dbReference type="Proteomes" id="UP001329430"/>
    </source>
</evidence>
<accession>A0AAN7V421</accession>
<organism evidence="3 4">
    <name type="scientific">Pyrocoelia pectoralis</name>
    <dbReference type="NCBI Taxonomy" id="417401"/>
    <lineage>
        <taxon>Eukaryota</taxon>
        <taxon>Metazoa</taxon>
        <taxon>Ecdysozoa</taxon>
        <taxon>Arthropoda</taxon>
        <taxon>Hexapoda</taxon>
        <taxon>Insecta</taxon>
        <taxon>Pterygota</taxon>
        <taxon>Neoptera</taxon>
        <taxon>Endopterygota</taxon>
        <taxon>Coleoptera</taxon>
        <taxon>Polyphaga</taxon>
        <taxon>Elateriformia</taxon>
        <taxon>Elateroidea</taxon>
        <taxon>Lampyridae</taxon>
        <taxon>Lampyrinae</taxon>
        <taxon>Pyrocoelia</taxon>
    </lineage>
</organism>
<gene>
    <name evidence="3" type="ORF">RI129_013133</name>
</gene>
<dbReference type="Pfam" id="PF21773">
    <property type="entry name" value="ODAD1_CC"/>
    <property type="match status" value="1"/>
</dbReference>
<protein>
    <recommendedName>
        <fullName evidence="2">ODAD1 central coiled coil region domain-containing protein</fullName>
    </recommendedName>
</protein>
<dbReference type="EMBL" id="JAVRBK010000010">
    <property type="protein sequence ID" value="KAK5638838.1"/>
    <property type="molecule type" value="Genomic_DNA"/>
</dbReference>
<proteinExistence type="predicted"/>
<sequence length="538" mass="62434">MNGYYTEKTNGTNTLTEQRIVKAARDKSPAGRRRPQTIRQQRILDREVSLHHAGIRHEPEDSILCNLEREYFEIFTNTYIACSPTKKKEVAAVISSIVTLIDEREALAKDVDGTGRTLKEMDAQITEVTKKVNDLKRKVPSDLQYMNRCLQGQKAVEVLESRLDTTNKQCCMVITENRALREEIDHILIERINFNKLYYGYIQNLNHGKKLMMDIIEQATIAYDRRDEWITRLNALRNRASGDLKMHVTEMGALQKKLDNEQALEEFMAIKGQFRNMANLEENTRKQREKQREQMEICLSNYIAIMDEIKGFTQVNPQTDTEKIVQLYVDSEERNMSDFNFINELRFDMEILTDQVIAKQDQIQQQMVISEGYVNRQKQSVKEIKDYLTRTKKQAEEAKKNLSLTNSTLANIYNGIGKLFQICKCSKAPFLQLLRKTITLQSYLKITYLPDQQVINNKMIVLPTSTIEKIVPSNPCPLCVDLELVSDVIDSLQFVLTREEVIDKLSLRLELPDGLERLHNVSACHLPKSRQIIQKRYQ</sequence>
<dbReference type="InterPro" id="IPR049258">
    <property type="entry name" value="ODAD1_CC"/>
</dbReference>
<keyword evidence="1" id="KW-0175">Coiled coil</keyword>
<dbReference type="AlphaFoldDB" id="A0AAN7V421"/>
<keyword evidence="4" id="KW-1185">Reference proteome</keyword>
<comment type="caution">
    <text evidence="3">The sequence shown here is derived from an EMBL/GenBank/DDBJ whole genome shotgun (WGS) entry which is preliminary data.</text>
</comment>
<dbReference type="PANTHER" id="PTHR21694">
    <property type="entry name" value="COILED-COIL DOMAIN-CONTAINING PROTEIN 63"/>
    <property type="match status" value="1"/>
</dbReference>
<dbReference type="Proteomes" id="UP001329430">
    <property type="component" value="Chromosome 10"/>
</dbReference>
<reference evidence="3 4" key="1">
    <citation type="journal article" date="2024" name="Insects">
        <title>An Improved Chromosome-Level Genome Assembly of the Firefly Pyrocoelia pectoralis.</title>
        <authorList>
            <person name="Fu X."/>
            <person name="Meyer-Rochow V.B."/>
            <person name="Ballantyne L."/>
            <person name="Zhu X."/>
        </authorList>
    </citation>
    <scope>NUCLEOTIDE SEQUENCE [LARGE SCALE GENOMIC DNA]</scope>
    <source>
        <strain evidence="3">XCY_ONT2</strain>
    </source>
</reference>
<feature type="domain" description="ODAD1 central coiled coil region" evidence="2">
    <location>
        <begin position="153"/>
        <end position="434"/>
    </location>
</feature>
<evidence type="ECO:0000313" key="3">
    <source>
        <dbReference type="EMBL" id="KAK5638838.1"/>
    </source>
</evidence>